<reference evidence="5 6" key="1">
    <citation type="submission" date="2009-06" db="EMBL/GenBank/DDBJ databases">
        <title>Complete sequence of Thermotogales bacterium TBF 19.5.1.</title>
        <authorList>
            <consortium name="US DOE Joint Genome Institute"/>
            <person name="Lucas S."/>
            <person name="Copeland A."/>
            <person name="Lapidus A."/>
            <person name="Glavina del Rio T."/>
            <person name="Tice H."/>
            <person name="Bruce D."/>
            <person name="Goodwin L."/>
            <person name="Pitluck S."/>
            <person name="Chertkov O."/>
            <person name="Brettin T."/>
            <person name="Detter J.C."/>
            <person name="Han C."/>
            <person name="Schmutz J."/>
            <person name="Larimer F."/>
            <person name="Land M."/>
            <person name="Hauser L."/>
            <person name="Kyrpides N."/>
            <person name="Ovchinnikova G."/>
            <person name="Noll K."/>
        </authorList>
    </citation>
    <scope>NUCLEOTIDE SEQUENCE [LARGE SCALE GENOMIC DNA]</scope>
    <source>
        <strain evidence="6">ATCC BAA-1733 / DSM 21960 / TBF 19.5.1</strain>
    </source>
</reference>
<accession>C5CIA6</accession>
<dbReference type="PROSITE" id="PS00892">
    <property type="entry name" value="HIT_1"/>
    <property type="match status" value="1"/>
</dbReference>
<evidence type="ECO:0000313" key="6">
    <source>
        <dbReference type="Proteomes" id="UP000002382"/>
    </source>
</evidence>
<dbReference type="STRING" id="521045.Kole_2131"/>
<proteinExistence type="predicted"/>
<keyword evidence="6" id="KW-1185">Reference proteome</keyword>
<dbReference type="AlphaFoldDB" id="C5CIA6"/>
<evidence type="ECO:0000313" key="5">
    <source>
        <dbReference type="EMBL" id="ACR80808.1"/>
    </source>
</evidence>
<organism evidence="5 6">
    <name type="scientific">Kosmotoga olearia (strain ATCC BAA-1733 / DSM 21960 / TBF 19.5.1)</name>
    <dbReference type="NCBI Taxonomy" id="521045"/>
    <lineage>
        <taxon>Bacteria</taxon>
        <taxon>Thermotogati</taxon>
        <taxon>Thermotogota</taxon>
        <taxon>Thermotogae</taxon>
        <taxon>Kosmotogales</taxon>
        <taxon>Kosmotogaceae</taxon>
        <taxon>Kosmotoga</taxon>
    </lineage>
</organism>
<feature type="short sequence motif" description="Histidine triad motif" evidence="2 3">
    <location>
        <begin position="97"/>
        <end position="101"/>
    </location>
</feature>
<dbReference type="PROSITE" id="PS51084">
    <property type="entry name" value="HIT_2"/>
    <property type="match status" value="1"/>
</dbReference>
<feature type="active site" description="Tele-AMP-histidine intermediate" evidence="1">
    <location>
        <position position="99"/>
    </location>
</feature>
<dbReference type="InterPro" id="IPR011146">
    <property type="entry name" value="HIT-like"/>
</dbReference>
<dbReference type="EMBL" id="CP001634">
    <property type="protein sequence ID" value="ACR80808.1"/>
    <property type="molecule type" value="Genomic_DNA"/>
</dbReference>
<evidence type="ECO:0000256" key="3">
    <source>
        <dbReference type="PROSITE-ProRule" id="PRU00464"/>
    </source>
</evidence>
<dbReference type="OrthoDB" id="9784774at2"/>
<dbReference type="PRINTS" id="PR00332">
    <property type="entry name" value="HISTRIAD"/>
</dbReference>
<dbReference type="SUPFAM" id="SSF54197">
    <property type="entry name" value="HIT-like"/>
    <property type="match status" value="1"/>
</dbReference>
<sequence>MNCIFCKIIAGEIPAGKVAETENFLAFRDINPVAPAHILVVPKKHMEKPGELALLDGDILKELFKLFQDIAEKEGIAESGFRTLVNTGPDSGQEVKHLHFHIIGGRKLGKIG</sequence>
<dbReference type="Gene3D" id="3.30.428.10">
    <property type="entry name" value="HIT-like"/>
    <property type="match status" value="1"/>
</dbReference>
<dbReference type="Proteomes" id="UP000002382">
    <property type="component" value="Chromosome"/>
</dbReference>
<dbReference type="eggNOG" id="COG0537">
    <property type="taxonomic scope" value="Bacteria"/>
</dbReference>
<evidence type="ECO:0000256" key="2">
    <source>
        <dbReference type="PIRSR" id="PIRSR601310-3"/>
    </source>
</evidence>
<dbReference type="InterPro" id="IPR019808">
    <property type="entry name" value="Histidine_triad_CS"/>
</dbReference>
<dbReference type="InterPro" id="IPR036265">
    <property type="entry name" value="HIT-like_sf"/>
</dbReference>
<name>C5CIA6_KOSOT</name>
<evidence type="ECO:0000256" key="1">
    <source>
        <dbReference type="PIRSR" id="PIRSR601310-1"/>
    </source>
</evidence>
<dbReference type="HOGENOM" id="CLU_056776_8_1_0"/>
<dbReference type="InterPro" id="IPR001310">
    <property type="entry name" value="Histidine_triad_HIT"/>
</dbReference>
<protein>
    <submittedName>
        <fullName evidence="5">Histidine triad (HIT) protein</fullName>
    </submittedName>
</protein>
<dbReference type="RefSeq" id="WP_015869449.1">
    <property type="nucleotide sequence ID" value="NC_012785.1"/>
</dbReference>
<dbReference type="Pfam" id="PF01230">
    <property type="entry name" value="HIT"/>
    <property type="match status" value="1"/>
</dbReference>
<dbReference type="PANTHER" id="PTHR23089">
    <property type="entry name" value="HISTIDINE TRIAD HIT PROTEIN"/>
    <property type="match status" value="1"/>
</dbReference>
<feature type="domain" description="HIT" evidence="4">
    <location>
        <begin position="4"/>
        <end position="112"/>
    </location>
</feature>
<dbReference type="KEGG" id="kol:Kole_2131"/>
<dbReference type="CDD" id="cd01276">
    <property type="entry name" value="PKCI_related"/>
    <property type="match status" value="1"/>
</dbReference>
<reference evidence="5 6" key="2">
    <citation type="journal article" date="2011" name="J. Bacteriol.">
        <title>Genome Sequence of Kosmotoga olearia Strain TBF 19.5.1, a Thermophilic Bacterium with a Wide Growth Temperature Range, Isolated from the Troll B Oil Platform in the North Sea.</title>
        <authorList>
            <person name="Swithers K.S."/>
            <person name="Dipippo J.L."/>
            <person name="Bruce D.C."/>
            <person name="Detter C."/>
            <person name="Tapia R."/>
            <person name="Han S."/>
            <person name="Goodwin L.A."/>
            <person name="Han J."/>
            <person name="Woyke T."/>
            <person name="Pitluck S."/>
            <person name="Pennacchio L."/>
            <person name="Nolan M."/>
            <person name="Mikhailova N."/>
            <person name="Land M.L."/>
            <person name="Nesbo C.L."/>
            <person name="Gogarten J.P."/>
            <person name="Noll K.M."/>
        </authorList>
    </citation>
    <scope>NUCLEOTIDE SEQUENCE [LARGE SCALE GENOMIC DNA]</scope>
    <source>
        <strain evidence="6">ATCC BAA-1733 / DSM 21960 / TBF 19.5.1</strain>
    </source>
</reference>
<gene>
    <name evidence="5" type="ordered locus">Kole_2131</name>
</gene>
<dbReference type="GO" id="GO:0003824">
    <property type="term" value="F:catalytic activity"/>
    <property type="evidence" value="ECO:0007669"/>
    <property type="project" value="InterPro"/>
</dbReference>
<evidence type="ECO:0000259" key="4">
    <source>
        <dbReference type="PROSITE" id="PS51084"/>
    </source>
</evidence>